<dbReference type="Proteomes" id="UP000540506">
    <property type="component" value="Unassembled WGS sequence"/>
</dbReference>
<dbReference type="InterPro" id="IPR052714">
    <property type="entry name" value="MFS_Exporter"/>
</dbReference>
<organism evidence="8 9">
    <name type="scientific">Kitasatospora kifunensis</name>
    <name type="common">Streptomyces kifunensis</name>
    <dbReference type="NCBI Taxonomy" id="58351"/>
    <lineage>
        <taxon>Bacteria</taxon>
        <taxon>Bacillati</taxon>
        <taxon>Actinomycetota</taxon>
        <taxon>Actinomycetes</taxon>
        <taxon>Kitasatosporales</taxon>
        <taxon>Streptomycetaceae</taxon>
        <taxon>Kitasatospora</taxon>
    </lineage>
</organism>
<reference evidence="8 9" key="1">
    <citation type="submission" date="2020-08" db="EMBL/GenBank/DDBJ databases">
        <title>Sequencing the genomes of 1000 actinobacteria strains.</title>
        <authorList>
            <person name="Klenk H.-P."/>
        </authorList>
    </citation>
    <scope>NUCLEOTIDE SEQUENCE [LARGE SCALE GENOMIC DNA]</scope>
    <source>
        <strain evidence="8 9">DSM 41654</strain>
    </source>
</reference>
<evidence type="ECO:0000256" key="4">
    <source>
        <dbReference type="ARBA" id="ARBA00023136"/>
    </source>
</evidence>
<evidence type="ECO:0000313" key="9">
    <source>
        <dbReference type="Proteomes" id="UP000540506"/>
    </source>
</evidence>
<proteinExistence type="predicted"/>
<dbReference type="PANTHER" id="PTHR23531:SF1">
    <property type="entry name" value="QUINOLENE RESISTANCE PROTEIN NORA"/>
    <property type="match status" value="1"/>
</dbReference>
<feature type="transmembrane region" description="Helical" evidence="6">
    <location>
        <begin position="202"/>
        <end position="221"/>
    </location>
</feature>
<dbReference type="AlphaFoldDB" id="A0A7W7VY74"/>
<feature type="transmembrane region" description="Helical" evidence="6">
    <location>
        <begin position="43"/>
        <end position="63"/>
    </location>
</feature>
<accession>A0A7W7VY74</accession>
<gene>
    <name evidence="8" type="ORF">FHR34_006395</name>
</gene>
<feature type="transmembrane region" description="Helical" evidence="6">
    <location>
        <begin position="134"/>
        <end position="158"/>
    </location>
</feature>
<dbReference type="PANTHER" id="PTHR23531">
    <property type="entry name" value="QUINOLENE RESISTANCE PROTEIN NORA"/>
    <property type="match status" value="1"/>
</dbReference>
<keyword evidence="2 6" id="KW-0812">Transmembrane</keyword>
<evidence type="ECO:0000256" key="3">
    <source>
        <dbReference type="ARBA" id="ARBA00022989"/>
    </source>
</evidence>
<evidence type="ECO:0000256" key="1">
    <source>
        <dbReference type="ARBA" id="ARBA00004651"/>
    </source>
</evidence>
<keyword evidence="4 6" id="KW-0472">Membrane</keyword>
<feature type="transmembrane region" description="Helical" evidence="6">
    <location>
        <begin position="99"/>
        <end position="122"/>
    </location>
</feature>
<dbReference type="Gene3D" id="1.20.1250.20">
    <property type="entry name" value="MFS general substrate transporter like domains"/>
    <property type="match status" value="1"/>
</dbReference>
<feature type="transmembrane region" description="Helical" evidence="6">
    <location>
        <begin position="164"/>
        <end position="181"/>
    </location>
</feature>
<feature type="transmembrane region" description="Helical" evidence="6">
    <location>
        <begin position="294"/>
        <end position="317"/>
    </location>
</feature>
<dbReference type="EMBL" id="JACHJV010000001">
    <property type="protein sequence ID" value="MBB4927402.1"/>
    <property type="molecule type" value="Genomic_DNA"/>
</dbReference>
<dbReference type="GO" id="GO:0022857">
    <property type="term" value="F:transmembrane transporter activity"/>
    <property type="evidence" value="ECO:0007669"/>
    <property type="project" value="InterPro"/>
</dbReference>
<dbReference type="InterPro" id="IPR036259">
    <property type="entry name" value="MFS_trans_sf"/>
</dbReference>
<name>A0A7W7VY74_KITKI</name>
<keyword evidence="3 6" id="KW-1133">Transmembrane helix</keyword>
<feature type="domain" description="Major facilitator superfamily (MFS) profile" evidence="7">
    <location>
        <begin position="8"/>
        <end position="382"/>
    </location>
</feature>
<evidence type="ECO:0000256" key="2">
    <source>
        <dbReference type="ARBA" id="ARBA00022692"/>
    </source>
</evidence>
<feature type="transmembrane region" description="Helical" evidence="6">
    <location>
        <begin position="241"/>
        <end position="258"/>
    </location>
</feature>
<feature type="transmembrane region" description="Helical" evidence="6">
    <location>
        <begin position="267"/>
        <end position="288"/>
    </location>
</feature>
<evidence type="ECO:0000313" key="8">
    <source>
        <dbReference type="EMBL" id="MBB4927402.1"/>
    </source>
</evidence>
<sequence length="424" mass="42793">MDSRSPVPVRRLWAAVLFGYLSLGATLQALPTYVVQHFRGGPLIAGTAVGVAFLATACARPFAGRLADAGYARPVVAIGGLLGAVGGVGHLIAPNTWTLMVARLVMGAGEAALFSGAIPWVLADTPPERRGRIAGWFGLSMWSGLALGPVAAVGLHSWQGFSGVWWGVTVFGIVAAGLVLATPREHRAAEGLPAMPRSLREIVPAGASLPGLALGLSSYGYGTVNALLVLYLRHDGIGGESAALAVFAAGFLLVRALGSPLVDRKGGLAVASGTLVVETVGLILVALAPNSVTALLGTMLAGAGVSLMYPATVALTLHRTGPLRPGASVGAMTSFWDLGIMVAGPLGGLIAAGSGYPAAFAVAVVTTLAGLLVVATGLRGSRDSRDSRDSGDSGDSGDSRDSGGPRGNRASDRAAEPAVERSAR</sequence>
<dbReference type="GO" id="GO:0005886">
    <property type="term" value="C:plasma membrane"/>
    <property type="evidence" value="ECO:0007669"/>
    <property type="project" value="UniProtKB-SubCell"/>
</dbReference>
<dbReference type="InterPro" id="IPR020846">
    <property type="entry name" value="MFS_dom"/>
</dbReference>
<dbReference type="PROSITE" id="PS50850">
    <property type="entry name" value="MFS"/>
    <property type="match status" value="1"/>
</dbReference>
<dbReference type="Pfam" id="PF07690">
    <property type="entry name" value="MFS_1"/>
    <property type="match status" value="1"/>
</dbReference>
<dbReference type="SUPFAM" id="SSF103473">
    <property type="entry name" value="MFS general substrate transporter"/>
    <property type="match status" value="1"/>
</dbReference>
<evidence type="ECO:0000256" key="5">
    <source>
        <dbReference type="SAM" id="MobiDB-lite"/>
    </source>
</evidence>
<feature type="transmembrane region" description="Helical" evidence="6">
    <location>
        <begin position="358"/>
        <end position="378"/>
    </location>
</feature>
<evidence type="ECO:0000256" key="6">
    <source>
        <dbReference type="SAM" id="Phobius"/>
    </source>
</evidence>
<comment type="subcellular location">
    <subcellularLocation>
        <location evidence="1">Cell membrane</location>
        <topology evidence="1">Multi-pass membrane protein</topology>
    </subcellularLocation>
</comment>
<comment type="caution">
    <text evidence="8">The sequence shown here is derived from an EMBL/GenBank/DDBJ whole genome shotgun (WGS) entry which is preliminary data.</text>
</comment>
<dbReference type="InterPro" id="IPR011701">
    <property type="entry name" value="MFS"/>
</dbReference>
<feature type="transmembrane region" description="Helical" evidence="6">
    <location>
        <begin position="12"/>
        <end position="31"/>
    </location>
</feature>
<protein>
    <submittedName>
        <fullName evidence="8">MFS family permease</fullName>
    </submittedName>
</protein>
<feature type="transmembrane region" description="Helical" evidence="6">
    <location>
        <begin position="75"/>
        <end position="93"/>
    </location>
</feature>
<feature type="region of interest" description="Disordered" evidence="5">
    <location>
        <begin position="381"/>
        <end position="424"/>
    </location>
</feature>
<keyword evidence="9" id="KW-1185">Reference proteome</keyword>
<feature type="transmembrane region" description="Helical" evidence="6">
    <location>
        <begin position="329"/>
        <end position="352"/>
    </location>
</feature>
<dbReference type="RefSeq" id="WP_221521692.1">
    <property type="nucleotide sequence ID" value="NZ_JACHJV010000001.1"/>
</dbReference>
<evidence type="ECO:0000259" key="7">
    <source>
        <dbReference type="PROSITE" id="PS50850"/>
    </source>
</evidence>